<evidence type="ECO:0000256" key="1">
    <source>
        <dbReference type="SAM" id="MobiDB-lite"/>
    </source>
</evidence>
<protein>
    <submittedName>
        <fullName evidence="3">16S rRNA (Adenine(1518)-N(6) adenine(1519)-N(6))-dimethyltransferase</fullName>
    </submittedName>
</protein>
<keyword evidence="2" id="KW-0812">Transmembrane</keyword>
<accession>A0A2P6TL58</accession>
<evidence type="ECO:0000256" key="2">
    <source>
        <dbReference type="SAM" id="Phobius"/>
    </source>
</evidence>
<evidence type="ECO:0000313" key="3">
    <source>
        <dbReference type="EMBL" id="PRW45021.1"/>
    </source>
</evidence>
<feature type="region of interest" description="Disordered" evidence="1">
    <location>
        <begin position="361"/>
        <end position="392"/>
    </location>
</feature>
<keyword evidence="4" id="KW-1185">Reference proteome</keyword>
<dbReference type="GO" id="GO:0008168">
    <property type="term" value="F:methyltransferase activity"/>
    <property type="evidence" value="ECO:0007669"/>
    <property type="project" value="UniProtKB-KW"/>
</dbReference>
<sequence length="417" mass="43195">MHSELAQGRGSLGPVVTLYQMHMAAAKLLLRFVKPDDPIVEQQRSSAAVPSAGLPLADTAAWLALLCEVATTVKGLPFRAHDCTGELLECFLAPHSSADFAAVQAAVQADAAVASSMAEALLEGWQAALAALTARGVQHGSHSSHSSHGSQAGGAATVDLAVGLLNRGFNVARLPCMLNALLGQQKRHDALRAALAAVVSEPADRLLGPPNGSQLAAWQAVQQAWYTLAVAAEGHWQSGPQRASLQTLGFRLLHRMAPHGGSRAPGSALESTGAALCEASAAVLSAQGPLDQLHAARILHFIAAELVMVVAMAPAWLLAARPELVPRMVAACKLALSKPGTPEERLAAAAVITQAALEGPQSCGAPAAERSGEQHSGLDHQLPSTHQQPERPAVRRLRGALCPGLPPEVLLDAAECS</sequence>
<dbReference type="Proteomes" id="UP000239899">
    <property type="component" value="Unassembled WGS sequence"/>
</dbReference>
<comment type="caution">
    <text evidence="3">The sequence shown here is derived from an EMBL/GenBank/DDBJ whole genome shotgun (WGS) entry which is preliminary data.</text>
</comment>
<name>A0A2P6TL58_CHLSO</name>
<dbReference type="GO" id="GO:0032259">
    <property type="term" value="P:methylation"/>
    <property type="evidence" value="ECO:0007669"/>
    <property type="project" value="UniProtKB-KW"/>
</dbReference>
<reference evidence="3 4" key="1">
    <citation type="journal article" date="2018" name="Plant J.">
        <title>Genome sequences of Chlorella sorokiniana UTEX 1602 and Micractinium conductrix SAG 241.80: implications to maltose excretion by a green alga.</title>
        <authorList>
            <person name="Arriola M.B."/>
            <person name="Velmurugan N."/>
            <person name="Zhang Y."/>
            <person name="Plunkett M.H."/>
            <person name="Hondzo H."/>
            <person name="Barney B.M."/>
        </authorList>
    </citation>
    <scope>NUCLEOTIDE SEQUENCE [LARGE SCALE GENOMIC DNA]</scope>
    <source>
        <strain evidence="4">UTEX 1602</strain>
    </source>
</reference>
<gene>
    <name evidence="3" type="ORF">C2E21_6246</name>
</gene>
<keyword evidence="2" id="KW-1133">Transmembrane helix</keyword>
<evidence type="ECO:0000313" key="4">
    <source>
        <dbReference type="Proteomes" id="UP000239899"/>
    </source>
</evidence>
<dbReference type="EMBL" id="LHPG02000012">
    <property type="protein sequence ID" value="PRW45021.1"/>
    <property type="molecule type" value="Genomic_DNA"/>
</dbReference>
<feature type="transmembrane region" description="Helical" evidence="2">
    <location>
        <begin position="298"/>
        <end position="319"/>
    </location>
</feature>
<keyword evidence="2" id="KW-0472">Membrane</keyword>
<proteinExistence type="predicted"/>
<organism evidence="3 4">
    <name type="scientific">Chlorella sorokiniana</name>
    <name type="common">Freshwater green alga</name>
    <dbReference type="NCBI Taxonomy" id="3076"/>
    <lineage>
        <taxon>Eukaryota</taxon>
        <taxon>Viridiplantae</taxon>
        <taxon>Chlorophyta</taxon>
        <taxon>core chlorophytes</taxon>
        <taxon>Trebouxiophyceae</taxon>
        <taxon>Chlorellales</taxon>
        <taxon>Chlorellaceae</taxon>
        <taxon>Chlorella clade</taxon>
        <taxon>Chlorella</taxon>
    </lineage>
</organism>
<dbReference type="AlphaFoldDB" id="A0A2P6TL58"/>